<dbReference type="Proteomes" id="UP000887565">
    <property type="component" value="Unplaced"/>
</dbReference>
<organism evidence="2 3">
    <name type="scientific">Romanomermis culicivorax</name>
    <name type="common">Nematode worm</name>
    <dbReference type="NCBI Taxonomy" id="13658"/>
    <lineage>
        <taxon>Eukaryota</taxon>
        <taxon>Metazoa</taxon>
        <taxon>Ecdysozoa</taxon>
        <taxon>Nematoda</taxon>
        <taxon>Enoplea</taxon>
        <taxon>Dorylaimia</taxon>
        <taxon>Mermithida</taxon>
        <taxon>Mermithoidea</taxon>
        <taxon>Mermithidae</taxon>
        <taxon>Romanomermis</taxon>
    </lineage>
</organism>
<proteinExistence type="predicted"/>
<name>A0A915HH50_ROMCU</name>
<evidence type="ECO:0000313" key="3">
    <source>
        <dbReference type="WBParaSite" id="nRc.2.0.1.t00759-RA"/>
    </source>
</evidence>
<protein>
    <submittedName>
        <fullName evidence="3">Reverse transcriptase domain-containing protein</fullName>
    </submittedName>
</protein>
<accession>A0A915HH50</accession>
<dbReference type="PROSITE" id="PS50878">
    <property type="entry name" value="RT_POL"/>
    <property type="match status" value="1"/>
</dbReference>
<dbReference type="AlphaFoldDB" id="A0A915HH50"/>
<dbReference type="WBParaSite" id="nRc.2.0.1.t00759-RA">
    <property type="protein sequence ID" value="nRc.2.0.1.t00759-RA"/>
    <property type="gene ID" value="nRc.2.0.1.g00759"/>
</dbReference>
<evidence type="ECO:0000259" key="1">
    <source>
        <dbReference type="PROSITE" id="PS50878"/>
    </source>
</evidence>
<feature type="domain" description="Reverse transcriptase" evidence="1">
    <location>
        <begin position="1"/>
        <end position="75"/>
    </location>
</feature>
<evidence type="ECO:0000313" key="2">
    <source>
        <dbReference type="Proteomes" id="UP000887565"/>
    </source>
</evidence>
<sequence length="109" mass="12379">MYYVDDLVIYTKKAGDLDIALADIEKHAADFGCKLNTRKSARFHIGQPEANDGENTSNVPTITLRETYKYLGIEKGQTIDHSGMWEKVEEAILDKTVLIFSSHLTFRQK</sequence>
<dbReference type="InterPro" id="IPR000477">
    <property type="entry name" value="RT_dom"/>
</dbReference>
<keyword evidence="2" id="KW-1185">Reference proteome</keyword>
<reference evidence="3" key="1">
    <citation type="submission" date="2022-11" db="UniProtKB">
        <authorList>
            <consortium name="WormBaseParasite"/>
        </authorList>
    </citation>
    <scope>IDENTIFICATION</scope>
</reference>